<keyword evidence="3" id="KW-0732">Signal</keyword>
<feature type="signal peptide" evidence="3">
    <location>
        <begin position="1"/>
        <end position="22"/>
    </location>
</feature>
<comment type="caution">
    <text evidence="4">The sequence shown here is derived from an EMBL/GenBank/DDBJ whole genome shotgun (WGS) entry which is preliminary data.</text>
</comment>
<evidence type="ECO:0000256" key="3">
    <source>
        <dbReference type="SAM" id="SignalP"/>
    </source>
</evidence>
<dbReference type="GeneID" id="92076621"/>
<feature type="chain" id="PRO_5045712526" evidence="3">
    <location>
        <begin position="23"/>
        <end position="559"/>
    </location>
</feature>
<gene>
    <name evidence="4" type="ORF">PG986_007337</name>
</gene>
<keyword evidence="2" id="KW-1133">Transmembrane helix</keyword>
<feature type="compositionally biased region" description="Polar residues" evidence="1">
    <location>
        <begin position="507"/>
        <end position="518"/>
    </location>
</feature>
<organism evidence="4 5">
    <name type="scientific">Apiospora aurea</name>
    <dbReference type="NCBI Taxonomy" id="335848"/>
    <lineage>
        <taxon>Eukaryota</taxon>
        <taxon>Fungi</taxon>
        <taxon>Dikarya</taxon>
        <taxon>Ascomycota</taxon>
        <taxon>Pezizomycotina</taxon>
        <taxon>Sordariomycetes</taxon>
        <taxon>Xylariomycetidae</taxon>
        <taxon>Amphisphaeriales</taxon>
        <taxon>Apiosporaceae</taxon>
        <taxon>Apiospora</taxon>
    </lineage>
</organism>
<keyword evidence="2" id="KW-0472">Membrane</keyword>
<dbReference type="RefSeq" id="XP_066699671.1">
    <property type="nucleotide sequence ID" value="XM_066843559.1"/>
</dbReference>
<feature type="compositionally biased region" description="Polar residues" evidence="1">
    <location>
        <begin position="525"/>
        <end position="537"/>
    </location>
</feature>
<dbReference type="EMBL" id="JAQQWE010000005">
    <property type="protein sequence ID" value="KAK7951609.1"/>
    <property type="molecule type" value="Genomic_DNA"/>
</dbReference>
<evidence type="ECO:0000256" key="1">
    <source>
        <dbReference type="SAM" id="MobiDB-lite"/>
    </source>
</evidence>
<feature type="transmembrane region" description="Helical" evidence="2">
    <location>
        <begin position="272"/>
        <end position="294"/>
    </location>
</feature>
<dbReference type="Proteomes" id="UP001391051">
    <property type="component" value="Unassembled WGS sequence"/>
</dbReference>
<feature type="compositionally biased region" description="Basic and acidic residues" evidence="1">
    <location>
        <begin position="455"/>
        <end position="484"/>
    </location>
</feature>
<name>A0ABR1QCA3_9PEZI</name>
<keyword evidence="5" id="KW-1185">Reference proteome</keyword>
<feature type="compositionally biased region" description="Basic and acidic residues" evidence="1">
    <location>
        <begin position="538"/>
        <end position="548"/>
    </location>
</feature>
<reference evidence="4 5" key="1">
    <citation type="submission" date="2023-01" db="EMBL/GenBank/DDBJ databases">
        <title>Analysis of 21 Apiospora genomes using comparative genomics revels a genus with tremendous synthesis potential of carbohydrate active enzymes and secondary metabolites.</title>
        <authorList>
            <person name="Sorensen T."/>
        </authorList>
    </citation>
    <scope>NUCLEOTIDE SEQUENCE [LARGE SCALE GENOMIC DNA]</scope>
    <source>
        <strain evidence="4 5">CBS 24483</strain>
    </source>
</reference>
<sequence>MMFNCQIITLFYFLFLSSVTYATHDDGDEAIPASPAIPADDASSELGFTPRYYAEGLALYRLGGRQVAGLDCSDPTKVHTCGELGVLGEKFCCANDHYCFFGENWAVQCCSIGNSCDKKCNATQFLVNVTKTSTFDITLGIVSTGSQPILTQSSSEQTIESGGCKPRKCAVSEFQCPQELGGNCCAFGNPCSSGGLCGVAITPSPSGIVPTANGCPSRNQFACAASLGGNCCYNGQTCIEKDGVQGCTGQPSSPPGTEITYSGGGLSRGAKAGIGVGVAVGAAIIIGIVTWFCLRHRRQARRSSAYPSNREYQSVGQRGQALPGGAAGGTEVMSDASGPSRGPGPHRTGLVYEYFGPTAVPGPFTQRDNETPHEPRGAWTRFAPSAPTRRAVPVQPDNPGDIAAPVELGDDDARHLKTVPVQAAKTTPTPSVAPPASPEQQAEVFELWGSPGIEPFERSPLDEVGEQHRQQQQQHHQEEQERPISHLSSNTEYQNSQENPDPHSMAESGSTAAESAQDGNGHGNEVSTIATTESVQDGQEHSTDLNDNHHRHNNSSMQI</sequence>
<accession>A0ABR1QCA3</accession>
<feature type="region of interest" description="Disordered" evidence="1">
    <location>
        <begin position="447"/>
        <end position="559"/>
    </location>
</feature>
<proteinExistence type="predicted"/>
<keyword evidence="2" id="KW-0812">Transmembrane</keyword>
<feature type="compositionally biased region" description="Polar residues" evidence="1">
    <location>
        <begin position="305"/>
        <end position="317"/>
    </location>
</feature>
<evidence type="ECO:0000313" key="4">
    <source>
        <dbReference type="EMBL" id="KAK7951609.1"/>
    </source>
</evidence>
<protein>
    <submittedName>
        <fullName evidence="4">Uncharacterized protein</fullName>
    </submittedName>
</protein>
<feature type="compositionally biased region" description="Polar residues" evidence="1">
    <location>
        <begin position="486"/>
        <end position="499"/>
    </location>
</feature>
<evidence type="ECO:0000256" key="2">
    <source>
        <dbReference type="SAM" id="Phobius"/>
    </source>
</evidence>
<evidence type="ECO:0000313" key="5">
    <source>
        <dbReference type="Proteomes" id="UP001391051"/>
    </source>
</evidence>
<feature type="region of interest" description="Disordered" evidence="1">
    <location>
        <begin position="303"/>
        <end position="348"/>
    </location>
</feature>